<feature type="compositionally biased region" description="Basic and acidic residues" evidence="1">
    <location>
        <begin position="270"/>
        <end position="282"/>
    </location>
</feature>
<dbReference type="RefSeq" id="WP_092003589.1">
    <property type="nucleotide sequence ID" value="NZ_FMYQ01000030.1"/>
</dbReference>
<keyword evidence="3" id="KW-1185">Reference proteome</keyword>
<evidence type="ECO:0000313" key="2">
    <source>
        <dbReference type="EMBL" id="SDE01999.1"/>
    </source>
</evidence>
<feature type="region of interest" description="Disordered" evidence="1">
    <location>
        <begin position="270"/>
        <end position="310"/>
    </location>
</feature>
<sequence length="310" mass="34291">MTATPNNTLAAWHNLQLPHGLGTNFVTAQALARSAIFSTLTYGPKARRPQYLSKTQLATTDTSGIKVFQTAGQGLDQGDADVFYELLRRVVNSGQERHREARVYFNRAEVIKALGRTPGGKTRKLLDDSLDRLFHAEFEFSVPGLFVGKSRLILKMLGPECESETEHDYDVLLDVELARLFDGGQWTLLRRSVLQSLKGKPLAKGLYAYYSTHLSPYPMLPETLRDLMGRKGMQLSKFVDVLEPALAKVKEATGWAECGLVAGKVVVERGKKDKKEKKDAKDTAPAPAAKTEVPERVAETVPSDDPYGDI</sequence>
<dbReference type="OrthoDB" id="8481003at2"/>
<organism evidence="2 3">
    <name type="scientific">Paraburkholderia lycopersici</name>
    <dbReference type="NCBI Taxonomy" id="416944"/>
    <lineage>
        <taxon>Bacteria</taxon>
        <taxon>Pseudomonadati</taxon>
        <taxon>Pseudomonadota</taxon>
        <taxon>Betaproteobacteria</taxon>
        <taxon>Burkholderiales</taxon>
        <taxon>Burkholderiaceae</taxon>
        <taxon>Paraburkholderia</taxon>
    </lineage>
</organism>
<evidence type="ECO:0000256" key="1">
    <source>
        <dbReference type="SAM" id="MobiDB-lite"/>
    </source>
</evidence>
<dbReference type="Proteomes" id="UP000198908">
    <property type="component" value="Unassembled WGS sequence"/>
</dbReference>
<evidence type="ECO:0000313" key="3">
    <source>
        <dbReference type="Proteomes" id="UP000198908"/>
    </source>
</evidence>
<accession>A0A1G6ZH99</accession>
<dbReference type="EMBL" id="FMYQ01000030">
    <property type="protein sequence ID" value="SDE01999.1"/>
    <property type="molecule type" value="Genomic_DNA"/>
</dbReference>
<protein>
    <submittedName>
        <fullName evidence="2">TrfA protein</fullName>
    </submittedName>
</protein>
<name>A0A1G6ZH99_9BURK</name>
<gene>
    <name evidence="2" type="ORF">SAMN05421548_13091</name>
</gene>
<reference evidence="3" key="1">
    <citation type="submission" date="2016-09" db="EMBL/GenBank/DDBJ databases">
        <authorList>
            <person name="Varghese N."/>
            <person name="Submissions S."/>
        </authorList>
    </citation>
    <scope>NUCLEOTIDE SEQUENCE [LARGE SCALE GENOMIC DNA]</scope>
    <source>
        <strain evidence="3">TNe-862</strain>
    </source>
</reference>
<proteinExistence type="predicted"/>
<dbReference type="AlphaFoldDB" id="A0A1G6ZH99"/>
<dbReference type="STRING" id="416944.SAMN05421548_13091"/>